<evidence type="ECO:0000313" key="2">
    <source>
        <dbReference type="EMBL" id="KAK9933702.1"/>
    </source>
</evidence>
<sequence>MEMSKKVRTNLPLMAVPVLVATLLISFALPGASAARREINGLVNANILLRGGDVIPNQSQKRCRGGPCSYNKDCYDGCVCVPPVFGWCRGNCRTDCPPPI</sequence>
<accession>A0AAW1XAL7</accession>
<name>A0AAW1XAL7_RUBAR</name>
<organism evidence="2 3">
    <name type="scientific">Rubus argutus</name>
    <name type="common">Southern blackberry</name>
    <dbReference type="NCBI Taxonomy" id="59490"/>
    <lineage>
        <taxon>Eukaryota</taxon>
        <taxon>Viridiplantae</taxon>
        <taxon>Streptophyta</taxon>
        <taxon>Embryophyta</taxon>
        <taxon>Tracheophyta</taxon>
        <taxon>Spermatophyta</taxon>
        <taxon>Magnoliopsida</taxon>
        <taxon>eudicotyledons</taxon>
        <taxon>Gunneridae</taxon>
        <taxon>Pentapetalae</taxon>
        <taxon>rosids</taxon>
        <taxon>fabids</taxon>
        <taxon>Rosales</taxon>
        <taxon>Rosaceae</taxon>
        <taxon>Rosoideae</taxon>
        <taxon>Rosoideae incertae sedis</taxon>
        <taxon>Rubus</taxon>
    </lineage>
</organism>
<keyword evidence="1" id="KW-0732">Signal</keyword>
<keyword evidence="3" id="KW-1185">Reference proteome</keyword>
<evidence type="ECO:0000256" key="1">
    <source>
        <dbReference type="SAM" id="SignalP"/>
    </source>
</evidence>
<proteinExistence type="predicted"/>
<dbReference type="Proteomes" id="UP001457282">
    <property type="component" value="Unassembled WGS sequence"/>
</dbReference>
<evidence type="ECO:0000313" key="3">
    <source>
        <dbReference type="Proteomes" id="UP001457282"/>
    </source>
</evidence>
<dbReference type="EMBL" id="JBEDUW010000004">
    <property type="protein sequence ID" value="KAK9933702.1"/>
    <property type="molecule type" value="Genomic_DNA"/>
</dbReference>
<dbReference type="AlphaFoldDB" id="A0AAW1XAL7"/>
<feature type="signal peptide" evidence="1">
    <location>
        <begin position="1"/>
        <end position="34"/>
    </location>
</feature>
<reference evidence="2 3" key="1">
    <citation type="journal article" date="2023" name="G3 (Bethesda)">
        <title>A chromosome-length genome assembly and annotation of blackberry (Rubus argutus, cv. 'Hillquist').</title>
        <authorList>
            <person name="Bruna T."/>
            <person name="Aryal R."/>
            <person name="Dudchenko O."/>
            <person name="Sargent D.J."/>
            <person name="Mead D."/>
            <person name="Buti M."/>
            <person name="Cavallini A."/>
            <person name="Hytonen T."/>
            <person name="Andres J."/>
            <person name="Pham M."/>
            <person name="Weisz D."/>
            <person name="Mascagni F."/>
            <person name="Usai G."/>
            <person name="Natali L."/>
            <person name="Bassil N."/>
            <person name="Fernandez G.E."/>
            <person name="Lomsadze A."/>
            <person name="Armour M."/>
            <person name="Olukolu B."/>
            <person name="Poorten T."/>
            <person name="Britton C."/>
            <person name="Davik J."/>
            <person name="Ashrafi H."/>
            <person name="Aiden E.L."/>
            <person name="Borodovsky M."/>
            <person name="Worthington M."/>
        </authorList>
    </citation>
    <scope>NUCLEOTIDE SEQUENCE [LARGE SCALE GENOMIC DNA]</scope>
    <source>
        <strain evidence="2">PI 553951</strain>
    </source>
</reference>
<feature type="chain" id="PRO_5043654505" evidence="1">
    <location>
        <begin position="35"/>
        <end position="100"/>
    </location>
</feature>
<protein>
    <submittedName>
        <fullName evidence="2">Uncharacterized protein</fullName>
    </submittedName>
</protein>
<comment type="caution">
    <text evidence="2">The sequence shown here is derived from an EMBL/GenBank/DDBJ whole genome shotgun (WGS) entry which is preliminary data.</text>
</comment>
<gene>
    <name evidence="2" type="ORF">M0R45_020882</name>
</gene>